<evidence type="ECO:0000259" key="2">
    <source>
        <dbReference type="PROSITE" id="PS50943"/>
    </source>
</evidence>
<dbReference type="GO" id="GO:0003700">
    <property type="term" value="F:DNA-binding transcription factor activity"/>
    <property type="evidence" value="ECO:0007669"/>
    <property type="project" value="TreeGrafter"/>
</dbReference>
<accession>A0A1F5E787</accession>
<gene>
    <name evidence="3" type="ORF">A2215_04615</name>
</gene>
<dbReference type="AlphaFoldDB" id="A0A1F5E787"/>
<dbReference type="PROSITE" id="PS50943">
    <property type="entry name" value="HTH_CROC1"/>
    <property type="match status" value="1"/>
</dbReference>
<dbReference type="STRING" id="1797472.A2215_04615"/>
<dbReference type="InterPro" id="IPR050807">
    <property type="entry name" value="TransReg_Diox_bact_type"/>
</dbReference>
<dbReference type="EMBL" id="MEZY01000037">
    <property type="protein sequence ID" value="OGD63243.1"/>
    <property type="molecule type" value="Genomic_DNA"/>
</dbReference>
<evidence type="ECO:0000313" key="3">
    <source>
        <dbReference type="EMBL" id="OGD63243.1"/>
    </source>
</evidence>
<dbReference type="GO" id="GO:0005829">
    <property type="term" value="C:cytosol"/>
    <property type="evidence" value="ECO:0007669"/>
    <property type="project" value="TreeGrafter"/>
</dbReference>
<dbReference type="Gene3D" id="1.10.260.40">
    <property type="entry name" value="lambda repressor-like DNA-binding domains"/>
    <property type="match status" value="1"/>
</dbReference>
<evidence type="ECO:0000256" key="1">
    <source>
        <dbReference type="ARBA" id="ARBA00023125"/>
    </source>
</evidence>
<comment type="caution">
    <text evidence="3">The sequence shown here is derived from an EMBL/GenBank/DDBJ whole genome shotgun (WGS) entry which is preliminary data.</text>
</comment>
<name>A0A1F5E787_9BACT</name>
<keyword evidence="1" id="KW-0238">DNA-binding</keyword>
<protein>
    <recommendedName>
        <fullName evidence="2">HTH cro/C1-type domain-containing protein</fullName>
    </recommendedName>
</protein>
<dbReference type="Pfam" id="PF01381">
    <property type="entry name" value="HTH_3"/>
    <property type="match status" value="1"/>
</dbReference>
<dbReference type="PANTHER" id="PTHR46797:SF1">
    <property type="entry name" value="METHYLPHOSPHONATE SYNTHASE"/>
    <property type="match status" value="1"/>
</dbReference>
<reference evidence="3 4" key="1">
    <citation type="journal article" date="2016" name="Nat. Commun.">
        <title>Thousands of microbial genomes shed light on interconnected biogeochemical processes in an aquifer system.</title>
        <authorList>
            <person name="Anantharaman K."/>
            <person name="Brown C.T."/>
            <person name="Hug L.A."/>
            <person name="Sharon I."/>
            <person name="Castelle C.J."/>
            <person name="Probst A.J."/>
            <person name="Thomas B.C."/>
            <person name="Singh A."/>
            <person name="Wilkins M.J."/>
            <person name="Karaoz U."/>
            <person name="Brodie E.L."/>
            <person name="Williams K.H."/>
            <person name="Hubbard S.S."/>
            <person name="Banfield J.F."/>
        </authorList>
    </citation>
    <scope>NUCLEOTIDE SEQUENCE [LARGE SCALE GENOMIC DNA]</scope>
</reference>
<dbReference type="InterPro" id="IPR001387">
    <property type="entry name" value="Cro/C1-type_HTH"/>
</dbReference>
<evidence type="ECO:0000313" key="4">
    <source>
        <dbReference type="Proteomes" id="UP000178583"/>
    </source>
</evidence>
<sequence length="71" mass="8132">MTAKHSGDIFRGLGGKLKKYREEAEMTQSQVAKFAGIHVNYYARMERGEENPTLEILHKLKKVLKIKSDLV</sequence>
<dbReference type="SUPFAM" id="SSF47413">
    <property type="entry name" value="lambda repressor-like DNA-binding domains"/>
    <property type="match status" value="1"/>
</dbReference>
<proteinExistence type="predicted"/>
<feature type="domain" description="HTH cro/C1-type" evidence="2">
    <location>
        <begin position="17"/>
        <end position="71"/>
    </location>
</feature>
<organism evidence="3 4">
    <name type="scientific">Candidatus Berkelbacteria bacterium RIFOXYA2_FULL_43_10</name>
    <dbReference type="NCBI Taxonomy" id="1797472"/>
    <lineage>
        <taxon>Bacteria</taxon>
        <taxon>Candidatus Berkelbacteria</taxon>
    </lineage>
</organism>
<dbReference type="InterPro" id="IPR010982">
    <property type="entry name" value="Lambda_DNA-bd_dom_sf"/>
</dbReference>
<dbReference type="SMART" id="SM00530">
    <property type="entry name" value="HTH_XRE"/>
    <property type="match status" value="1"/>
</dbReference>
<dbReference type="Proteomes" id="UP000178583">
    <property type="component" value="Unassembled WGS sequence"/>
</dbReference>
<dbReference type="CDD" id="cd00093">
    <property type="entry name" value="HTH_XRE"/>
    <property type="match status" value="1"/>
</dbReference>
<dbReference type="GO" id="GO:0003677">
    <property type="term" value="F:DNA binding"/>
    <property type="evidence" value="ECO:0007669"/>
    <property type="project" value="UniProtKB-KW"/>
</dbReference>
<dbReference type="PANTHER" id="PTHR46797">
    <property type="entry name" value="HTH-TYPE TRANSCRIPTIONAL REGULATOR"/>
    <property type="match status" value="1"/>
</dbReference>